<dbReference type="EMBL" id="NBNE01013307">
    <property type="protein sequence ID" value="OWY95178.1"/>
    <property type="molecule type" value="Genomic_DNA"/>
</dbReference>
<evidence type="ECO:0000313" key="2">
    <source>
        <dbReference type="Proteomes" id="UP000198211"/>
    </source>
</evidence>
<name>A0A225UQD1_9STRA</name>
<feature type="non-terminal residue" evidence="1">
    <location>
        <position position="274"/>
    </location>
</feature>
<keyword evidence="2" id="KW-1185">Reference proteome</keyword>
<sequence>MGKCPMEEFYNQIRQWFNPTKHMDQVSKQRDLRDLHGNNTFAISCLCQADEYDRSDATMTIFIQENSEVIDSSRIRICSSKPSDQETRAEITKPSRIAEYRRSGSAPTLDLLPGESRGYWKHHAPGNWFRQDKIVGKVHNEKGNLLLDTRIEVSIVNIAFARKVGIYIDSSQIRDCVRIGDNVYRTEGRTRIKVTLAESFVYCFDIWVGDLSGQEAIFGMTFMVRARIRLYLVHGSIRLPDEVRIQLCGRRHLYCDKARAVNLGQYLRIQPGES</sequence>
<accession>A0A225UQD1</accession>
<protein>
    <recommendedName>
        <fullName evidence="3">Eukaryotic/viral aspartic protease</fullName>
    </recommendedName>
</protein>
<dbReference type="InterPro" id="IPR021109">
    <property type="entry name" value="Peptidase_aspartic_dom_sf"/>
</dbReference>
<dbReference type="AlphaFoldDB" id="A0A225UQD1"/>
<dbReference type="Gene3D" id="2.40.70.10">
    <property type="entry name" value="Acid Proteases"/>
    <property type="match status" value="1"/>
</dbReference>
<reference evidence="2" key="1">
    <citation type="submission" date="2017-03" db="EMBL/GenBank/DDBJ databases">
        <title>Phytopthora megakarya and P. palmivora, two closely related causual agents of cacao black pod achieved similar genome size and gene model numbers by different mechanisms.</title>
        <authorList>
            <person name="Ali S."/>
            <person name="Shao J."/>
            <person name="Larry D.J."/>
            <person name="Kronmiller B."/>
            <person name="Shen D."/>
            <person name="Strem M.D."/>
            <person name="Melnick R.L."/>
            <person name="Guiltinan M.J."/>
            <person name="Tyler B.M."/>
            <person name="Meinhardt L.W."/>
            <person name="Bailey B.A."/>
        </authorList>
    </citation>
    <scope>NUCLEOTIDE SEQUENCE [LARGE SCALE GENOMIC DNA]</scope>
    <source>
        <strain evidence="2">zdho120</strain>
    </source>
</reference>
<organism evidence="1 2">
    <name type="scientific">Phytophthora megakarya</name>
    <dbReference type="NCBI Taxonomy" id="4795"/>
    <lineage>
        <taxon>Eukaryota</taxon>
        <taxon>Sar</taxon>
        <taxon>Stramenopiles</taxon>
        <taxon>Oomycota</taxon>
        <taxon>Peronosporomycetes</taxon>
        <taxon>Peronosporales</taxon>
        <taxon>Peronosporaceae</taxon>
        <taxon>Phytophthora</taxon>
    </lineage>
</organism>
<comment type="caution">
    <text evidence="1">The sequence shown here is derived from an EMBL/GenBank/DDBJ whole genome shotgun (WGS) entry which is preliminary data.</text>
</comment>
<dbReference type="OrthoDB" id="117285at2759"/>
<evidence type="ECO:0008006" key="3">
    <source>
        <dbReference type="Google" id="ProtNLM"/>
    </source>
</evidence>
<gene>
    <name evidence="1" type="ORF">PHMEG_00034883</name>
</gene>
<evidence type="ECO:0000313" key="1">
    <source>
        <dbReference type="EMBL" id="OWY95178.1"/>
    </source>
</evidence>
<proteinExistence type="predicted"/>
<dbReference type="Proteomes" id="UP000198211">
    <property type="component" value="Unassembled WGS sequence"/>
</dbReference>